<dbReference type="EMBL" id="PEBV01000024">
    <property type="protein sequence ID" value="PTQ52402.1"/>
    <property type="molecule type" value="Genomic_DNA"/>
</dbReference>
<comment type="caution">
    <text evidence="1">The sequence shown here is derived from an EMBL/GenBank/DDBJ whole genome shotgun (WGS) entry which is preliminary data.</text>
</comment>
<organism evidence="1 2">
    <name type="scientific">Hydrogenibacillus schlegelii</name>
    <name type="common">Bacillus schlegelii</name>
    <dbReference type="NCBI Taxonomy" id="1484"/>
    <lineage>
        <taxon>Bacteria</taxon>
        <taxon>Bacillati</taxon>
        <taxon>Bacillota</taxon>
        <taxon>Bacilli</taxon>
        <taxon>Bacillales</taxon>
        <taxon>Bacillales Family X. Incertae Sedis</taxon>
        <taxon>Hydrogenibacillus</taxon>
    </lineage>
</organism>
<proteinExistence type="predicted"/>
<name>A0A2T5G898_HYDSH</name>
<reference evidence="1 2" key="1">
    <citation type="submission" date="2017-08" db="EMBL/GenBank/DDBJ databases">
        <title>Burning lignite coal seam in the remote Altai Mountains harbors a hydrogen-driven thermophilic microbial community.</title>
        <authorList>
            <person name="Kadnikov V.V."/>
            <person name="Mardanov A.V."/>
            <person name="Ivasenko D."/>
            <person name="Beletsky A.V."/>
            <person name="Karnachuk O.V."/>
            <person name="Ravin N.V."/>
        </authorList>
    </citation>
    <scope>NUCLEOTIDE SEQUENCE [LARGE SCALE GENOMIC DNA]</scope>
    <source>
        <strain evidence="1">AL33</strain>
    </source>
</reference>
<gene>
    <name evidence="1" type="ORF">HSCHL_0238</name>
</gene>
<dbReference type="Proteomes" id="UP000244180">
    <property type="component" value="Unassembled WGS sequence"/>
</dbReference>
<accession>A0A2T5G898</accession>
<protein>
    <submittedName>
        <fullName evidence="1">Uncharacterized protein</fullName>
    </submittedName>
</protein>
<dbReference type="AlphaFoldDB" id="A0A2T5G898"/>
<evidence type="ECO:0000313" key="2">
    <source>
        <dbReference type="Proteomes" id="UP000244180"/>
    </source>
</evidence>
<sequence length="43" mass="4685">MGNGAPANPIAGVFSLFEPFRRLSPEEVVRSEAKAERPLPFEA</sequence>
<evidence type="ECO:0000313" key="1">
    <source>
        <dbReference type="EMBL" id="PTQ52402.1"/>
    </source>
</evidence>